<evidence type="ECO:0000313" key="1">
    <source>
        <dbReference type="EMBL" id="ORA84208.1"/>
    </source>
</evidence>
<sequence>MNENEAETVWLSPSVDAWLHRARDTRRLKDKFKKAQRAIRIMRQAGPSYPSFCTHQMEHLPGPGGATIWNSYVENKTPQAWRMYWVRCDDGSIQIVSIGPHDHYPGEQPDP</sequence>
<dbReference type="EMBL" id="MVHV01000005">
    <property type="protein sequence ID" value="ORA84208.1"/>
    <property type="molecule type" value="Genomic_DNA"/>
</dbReference>
<proteinExistence type="predicted"/>
<gene>
    <name evidence="1" type="ORF">BST29_06840</name>
</gene>
<dbReference type="Proteomes" id="UP000243140">
    <property type="component" value="Unassembled WGS sequence"/>
</dbReference>
<reference evidence="1 2" key="1">
    <citation type="submission" date="2017-02" db="EMBL/GenBank/DDBJ databases">
        <title>The new phylogeny of genus Mycobacterium.</title>
        <authorList>
            <person name="Tortoli E."/>
            <person name="Trovato A."/>
            <person name="Cirillo D.M."/>
        </authorList>
    </citation>
    <scope>NUCLEOTIDE SEQUENCE [LARGE SCALE GENOMIC DNA]</scope>
    <source>
        <strain evidence="1 2">IP1130001</strain>
    </source>
</reference>
<evidence type="ECO:0000313" key="2">
    <source>
        <dbReference type="Proteomes" id="UP000243140"/>
    </source>
</evidence>
<organism evidence="1 2">
    <name type="scientific">Mycobacterium malmoense</name>
    <dbReference type="NCBI Taxonomy" id="1780"/>
    <lineage>
        <taxon>Bacteria</taxon>
        <taxon>Bacillati</taxon>
        <taxon>Actinomycetota</taxon>
        <taxon>Actinomycetes</taxon>
        <taxon>Mycobacteriales</taxon>
        <taxon>Mycobacteriaceae</taxon>
        <taxon>Mycobacterium</taxon>
    </lineage>
</organism>
<dbReference type="RefSeq" id="WP_071510195.1">
    <property type="nucleotide sequence ID" value="NZ_CP060015.1"/>
</dbReference>
<accession>A0ABX3SVG0</accession>
<name>A0ABX3SVG0_MYCMA</name>
<evidence type="ECO:0008006" key="3">
    <source>
        <dbReference type="Google" id="ProtNLM"/>
    </source>
</evidence>
<protein>
    <recommendedName>
        <fullName evidence="3">Plasmid maintenance system killer protein</fullName>
    </recommendedName>
</protein>
<keyword evidence="2" id="KW-1185">Reference proteome</keyword>
<comment type="caution">
    <text evidence="1">The sequence shown here is derived from an EMBL/GenBank/DDBJ whole genome shotgun (WGS) entry which is preliminary data.</text>
</comment>